<evidence type="ECO:0000313" key="3">
    <source>
        <dbReference type="Proteomes" id="UP001521222"/>
    </source>
</evidence>
<feature type="compositionally biased region" description="Polar residues" evidence="1">
    <location>
        <begin position="380"/>
        <end position="389"/>
    </location>
</feature>
<feature type="compositionally biased region" description="Basic residues" evidence="1">
    <location>
        <begin position="370"/>
        <end position="379"/>
    </location>
</feature>
<feature type="compositionally biased region" description="Acidic residues" evidence="1">
    <location>
        <begin position="207"/>
        <end position="218"/>
    </location>
</feature>
<keyword evidence="3" id="KW-1185">Reference proteome</keyword>
<feature type="region of interest" description="Disordered" evidence="1">
    <location>
        <begin position="201"/>
        <end position="245"/>
    </location>
</feature>
<evidence type="ECO:0000313" key="2">
    <source>
        <dbReference type="EMBL" id="KAL1608942.1"/>
    </source>
</evidence>
<feature type="compositionally biased region" description="Basic and acidic residues" evidence="1">
    <location>
        <begin position="219"/>
        <end position="233"/>
    </location>
</feature>
<feature type="region of interest" description="Disordered" evidence="1">
    <location>
        <begin position="361"/>
        <end position="401"/>
    </location>
</feature>
<dbReference type="EMBL" id="JAKIXB020000005">
    <property type="protein sequence ID" value="KAL1608942.1"/>
    <property type="molecule type" value="Genomic_DNA"/>
</dbReference>
<feature type="region of interest" description="Disordered" evidence="1">
    <location>
        <begin position="311"/>
        <end position="347"/>
    </location>
</feature>
<name>A0ABR3RX04_9PLEO</name>
<reference evidence="2 3" key="1">
    <citation type="submission" date="2024-02" db="EMBL/GenBank/DDBJ databases">
        <title>De novo assembly and annotation of 12 fungi associated with fruit tree decline syndrome in Ontario, Canada.</title>
        <authorList>
            <person name="Sulman M."/>
            <person name="Ellouze W."/>
            <person name="Ilyukhin E."/>
        </authorList>
    </citation>
    <scope>NUCLEOTIDE SEQUENCE [LARGE SCALE GENOMIC DNA]</scope>
    <source>
        <strain evidence="2 3">M97-236</strain>
    </source>
</reference>
<gene>
    <name evidence="2" type="ORF">SLS59_002134</name>
</gene>
<feature type="region of interest" description="Disordered" evidence="1">
    <location>
        <begin position="17"/>
        <end position="38"/>
    </location>
</feature>
<comment type="caution">
    <text evidence="2">The sequence shown here is derived from an EMBL/GenBank/DDBJ whole genome shotgun (WGS) entry which is preliminary data.</text>
</comment>
<proteinExistence type="predicted"/>
<sequence>MGRFHNNELQEVPLFDDFKPARSGTPQISRTGTEDPVMQEEIPEKKRKYDEAIRFQELHSQPAVDTVRATDMDNIHFKGSLENLNYTLYDADNRGPIFNHTTAFHPWTQGAHSSSVFYSDGMPDSSELAQSFSGDILVPGSFVPGSYTAAGPTYPGAEPSYSGNADAFAPESFAAEAEDNEAVDGRHKNFKEEDACDKFTVSAPSAEESDFAASESEEERPRKMPKINKDGAPRKPRQPRPKLLKWNDDDWKNVCLGIVWACGETGVQIPFEQAAQVVGEKCTAGALQQALLKLRGRQIDAGHQIPNLKMAWTRKNKHASPSPRAKASQEPEANKPRKKPTRVEGTQSFLVTLPRAYNEQDRQGMASPYKWKKLPRKVRSNTLRSSANTQEERSAERSTSSSTFDFGAYPYNYDYLPGTPTASQGTNYLPATPMTGGGRFHYNSPPAKPFGQNIGYLQGMSMGEEDFTRLLTTEGLHDLGNGFADANDDVFTS</sequence>
<accession>A0ABR3RX04</accession>
<evidence type="ECO:0000256" key="1">
    <source>
        <dbReference type="SAM" id="MobiDB-lite"/>
    </source>
</evidence>
<protein>
    <submittedName>
        <fullName evidence="2">Uncharacterized protein</fullName>
    </submittedName>
</protein>
<dbReference type="Proteomes" id="UP001521222">
    <property type="component" value="Unassembled WGS sequence"/>
</dbReference>
<feature type="compositionally biased region" description="Basic residues" evidence="1">
    <location>
        <begin position="234"/>
        <end position="243"/>
    </location>
</feature>
<organism evidence="2 3">
    <name type="scientific">Nothophoma quercina</name>
    <dbReference type="NCBI Taxonomy" id="749835"/>
    <lineage>
        <taxon>Eukaryota</taxon>
        <taxon>Fungi</taxon>
        <taxon>Dikarya</taxon>
        <taxon>Ascomycota</taxon>
        <taxon>Pezizomycotina</taxon>
        <taxon>Dothideomycetes</taxon>
        <taxon>Pleosporomycetidae</taxon>
        <taxon>Pleosporales</taxon>
        <taxon>Pleosporineae</taxon>
        <taxon>Didymellaceae</taxon>
        <taxon>Nothophoma</taxon>
    </lineage>
</organism>